<dbReference type="EMBL" id="HBFQ01042772">
    <property type="protein sequence ID" value="CAD8855934.1"/>
    <property type="molecule type" value="Transcribed_RNA"/>
</dbReference>
<dbReference type="PANTHER" id="PTHR10509:SF14">
    <property type="entry name" value="CAFFEOYL-COA O-METHYLTRANSFERASE 3-RELATED"/>
    <property type="match status" value="1"/>
</dbReference>
<dbReference type="Gene3D" id="3.40.50.150">
    <property type="entry name" value="Vaccinia Virus protein VP39"/>
    <property type="match status" value="2"/>
</dbReference>
<dbReference type="Pfam" id="PF01596">
    <property type="entry name" value="Methyltransf_3"/>
    <property type="match status" value="2"/>
</dbReference>
<proteinExistence type="inferred from homology"/>
<keyword evidence="3" id="KW-0949">S-adenosyl-L-methionine</keyword>
<dbReference type="CDD" id="cd02440">
    <property type="entry name" value="AdoMet_MTases"/>
    <property type="match status" value="1"/>
</dbReference>
<name>A0A7S1FBZ3_NOCSC</name>
<gene>
    <name evidence="6" type="ORF">NSCI0253_LOCUS30286</name>
</gene>
<evidence type="ECO:0000256" key="4">
    <source>
        <dbReference type="ARBA" id="ARBA00023453"/>
    </source>
</evidence>
<keyword evidence="1" id="KW-0489">Methyltransferase</keyword>
<evidence type="ECO:0000313" key="6">
    <source>
        <dbReference type="EMBL" id="CAD8855934.1"/>
    </source>
</evidence>
<evidence type="ECO:0000256" key="1">
    <source>
        <dbReference type="ARBA" id="ARBA00022603"/>
    </source>
</evidence>
<sequence>MAAELRAEVEKANWSEVYAEGKTKFLVETSWFASEERCEVLRRLCKKYNATRVLEVGACCGVASLSMAEVLPDNGEVVALELDPYLAQFGQNIMDKSNCGHKIKYMVGPAMDSLRDIARQCFDGKMKPFDLLLIDADRAGMMDYFKLFWWESPGVLSAQATVCIDITPYKGQAPQVVRGPSSGKLAAMGVGTVEEEAGAGQSEVLWVPSGQEQIDELRRTLEASSEHTVYKVANLLVSHSKDGKRDTDAESQLSTPRRKAGGGPWSEHKFGSPTFSPGLSPSLSHAANPFASFPNDRMKVVGAARWVPPVPSNPVMELRNKVMNEDWAALFAAGKTLTRVEANWSGSKERCEVMKCIMSASKITRILEIGSFCGITSLSMAENLPSDGQVVSLELDAFLAKFGDDIRSKCTAGSKIRHVVGLAATSLDLLADEAKAPDFKPFDLVIIDADRSGMQSYFRKVTTTQGMLAEGGTVCIDITPYKGQMPVRHSTLSDQWIVPSGMDKVDELVAELRSDDKFTLNKQEGLLLVKVSTMPEIAL</sequence>
<dbReference type="InterPro" id="IPR002935">
    <property type="entry name" value="SAM_O-MeTrfase"/>
</dbReference>
<dbReference type="GO" id="GO:0008757">
    <property type="term" value="F:S-adenosylmethionine-dependent methyltransferase activity"/>
    <property type="evidence" value="ECO:0007669"/>
    <property type="project" value="TreeGrafter"/>
</dbReference>
<accession>A0A7S1FBZ3</accession>
<evidence type="ECO:0000256" key="5">
    <source>
        <dbReference type="SAM" id="MobiDB-lite"/>
    </source>
</evidence>
<dbReference type="InterPro" id="IPR029063">
    <property type="entry name" value="SAM-dependent_MTases_sf"/>
</dbReference>
<dbReference type="GO" id="GO:0032259">
    <property type="term" value="P:methylation"/>
    <property type="evidence" value="ECO:0007669"/>
    <property type="project" value="UniProtKB-KW"/>
</dbReference>
<dbReference type="AlphaFoldDB" id="A0A7S1FBZ3"/>
<dbReference type="PROSITE" id="PS51682">
    <property type="entry name" value="SAM_OMT_I"/>
    <property type="match status" value="2"/>
</dbReference>
<reference evidence="6" key="1">
    <citation type="submission" date="2021-01" db="EMBL/GenBank/DDBJ databases">
        <authorList>
            <person name="Corre E."/>
            <person name="Pelletier E."/>
            <person name="Niang G."/>
            <person name="Scheremetjew M."/>
            <person name="Finn R."/>
            <person name="Kale V."/>
            <person name="Holt S."/>
            <person name="Cochrane G."/>
            <person name="Meng A."/>
            <person name="Brown T."/>
            <person name="Cohen L."/>
        </authorList>
    </citation>
    <scope>NUCLEOTIDE SEQUENCE</scope>
</reference>
<organism evidence="6">
    <name type="scientific">Noctiluca scintillans</name>
    <name type="common">Sea sparkle</name>
    <name type="synonym">Red tide dinoflagellate</name>
    <dbReference type="NCBI Taxonomy" id="2966"/>
    <lineage>
        <taxon>Eukaryota</taxon>
        <taxon>Sar</taxon>
        <taxon>Alveolata</taxon>
        <taxon>Dinophyceae</taxon>
        <taxon>Noctilucales</taxon>
        <taxon>Noctilucaceae</taxon>
        <taxon>Noctiluca</taxon>
    </lineage>
</organism>
<evidence type="ECO:0000256" key="2">
    <source>
        <dbReference type="ARBA" id="ARBA00022679"/>
    </source>
</evidence>
<comment type="similarity">
    <text evidence="4">Belongs to the class I-like SAM-binding methyltransferase superfamily. Cation-dependent O-methyltransferase family.</text>
</comment>
<keyword evidence="2" id="KW-0808">Transferase</keyword>
<dbReference type="SUPFAM" id="SSF53335">
    <property type="entry name" value="S-adenosyl-L-methionine-dependent methyltransferases"/>
    <property type="match status" value="2"/>
</dbReference>
<evidence type="ECO:0000256" key="3">
    <source>
        <dbReference type="ARBA" id="ARBA00022691"/>
    </source>
</evidence>
<feature type="region of interest" description="Disordered" evidence="5">
    <location>
        <begin position="241"/>
        <end position="277"/>
    </location>
</feature>
<dbReference type="InterPro" id="IPR050362">
    <property type="entry name" value="Cation-dep_OMT"/>
</dbReference>
<dbReference type="GO" id="GO:0008171">
    <property type="term" value="F:O-methyltransferase activity"/>
    <property type="evidence" value="ECO:0007669"/>
    <property type="project" value="InterPro"/>
</dbReference>
<protein>
    <submittedName>
        <fullName evidence="6">Uncharacterized protein</fullName>
    </submittedName>
</protein>
<dbReference type="PANTHER" id="PTHR10509">
    <property type="entry name" value="O-METHYLTRANSFERASE-RELATED"/>
    <property type="match status" value="1"/>
</dbReference>